<dbReference type="OrthoDB" id="7862799at2"/>
<dbReference type="GeneID" id="40927133"/>
<sequence length="327" mass="38445">MTSTLIVGNGLGMALNPDHFNLQTGLTSAWNHFNDAEKHLISLGTDNRPAGEENLEENHKIMTACHILLEFQELELLNERGINYPDLYRDFIFNTALHFFNYEGDLPVDFVESLIDLIQGGCHVATLNYDKLLYSALVERNILRGYDGDLVDGIYNSGYHYENMLRTFHHFNWYLHIHGCPIFYTKNSEIYKCKYYEVPDSTRNLEEKYEHIVLAKTELKPEIISNSPILGSYFNFFSKALFESTRLFIFGYSGEDNHINNEIKNWALDRSNSFEDTVIYIIQWRGAQQNEIHWKHRIIPNMPWENEERITLHYIPLDNILEYRFPE</sequence>
<protein>
    <submittedName>
        <fullName evidence="1">Uncharacterized protein</fullName>
    </submittedName>
</protein>
<gene>
    <name evidence="1" type="ordered locus">LLO_2940</name>
</gene>
<accession>D3HLQ9</accession>
<dbReference type="HOGENOM" id="CLU_871384_0_0_6"/>
<dbReference type="AlphaFoldDB" id="D3HLQ9"/>
<organism evidence="1 2">
    <name type="scientific">Legionella longbeachae serogroup 1 (strain NSW150)</name>
    <dbReference type="NCBI Taxonomy" id="661367"/>
    <lineage>
        <taxon>Bacteria</taxon>
        <taxon>Pseudomonadati</taxon>
        <taxon>Pseudomonadota</taxon>
        <taxon>Gammaproteobacteria</taxon>
        <taxon>Legionellales</taxon>
        <taxon>Legionellaceae</taxon>
        <taxon>Legionella</taxon>
    </lineage>
</organism>
<dbReference type="eggNOG" id="COG5659">
    <property type="taxonomic scope" value="Bacteria"/>
</dbReference>
<dbReference type="RefSeq" id="WP_012979449.1">
    <property type="nucleotide sequence ID" value="NC_013861.1"/>
</dbReference>
<name>D3HLQ9_LEGLN</name>
<dbReference type="Proteomes" id="UP000001060">
    <property type="component" value="Chromosome"/>
</dbReference>
<dbReference type="EMBL" id="FN650140">
    <property type="protein sequence ID" value="CBJ13381.1"/>
    <property type="molecule type" value="Genomic_DNA"/>
</dbReference>
<dbReference type="Pfam" id="PF13289">
    <property type="entry name" value="SIR2_2"/>
    <property type="match status" value="1"/>
</dbReference>
<reference evidence="1 2" key="1">
    <citation type="journal article" date="2010" name="PLoS Genet.">
        <title>Analysis of the Legionella longbeachae genome and transcriptome uncovers unique strategies to cause Legionnaires' disease.</title>
        <authorList>
            <person name="Cazalet C."/>
            <person name="Gomez-Valero L."/>
            <person name="Rusniok C."/>
            <person name="Lomma M."/>
            <person name="Dervins-Ravault D."/>
            <person name="Newton H."/>
            <person name="Sansom F."/>
            <person name="Jarraud S."/>
            <person name="Zidane N."/>
            <person name="Ma L."/>
            <person name="Bouchier C."/>
            <person name="Etienne J."/>
            <person name="Hartland E."/>
            <person name="Buchrieser C."/>
        </authorList>
    </citation>
    <scope>NUCLEOTIDE SEQUENCE [LARGE SCALE GENOMIC DNA]</scope>
    <source>
        <strain evidence="1 2">NSW150</strain>
    </source>
</reference>
<keyword evidence="2" id="KW-1185">Reference proteome</keyword>
<proteinExistence type="predicted"/>
<evidence type="ECO:0000313" key="1">
    <source>
        <dbReference type="EMBL" id="CBJ13381.1"/>
    </source>
</evidence>
<dbReference type="KEGG" id="llo:LLO_2940"/>
<evidence type="ECO:0000313" key="2">
    <source>
        <dbReference type="Proteomes" id="UP000001060"/>
    </source>
</evidence>